<dbReference type="Pfam" id="PF13918">
    <property type="entry name" value="PLDc_3"/>
    <property type="match status" value="1"/>
</dbReference>
<dbReference type="GO" id="GO:0005789">
    <property type="term" value="C:endoplasmic reticulum membrane"/>
    <property type="evidence" value="ECO:0007669"/>
    <property type="project" value="Ensembl"/>
</dbReference>
<feature type="domain" description="PLD phosphodiesterase" evidence="4">
    <location>
        <begin position="218"/>
        <end position="245"/>
    </location>
</feature>
<keyword evidence="6" id="KW-1185">Reference proteome</keyword>
<reference evidence="5 6" key="1">
    <citation type="submission" date="2009-03" db="EMBL/GenBank/DDBJ databases">
        <authorList>
            <person name="Warren W."/>
            <person name="Ye L."/>
            <person name="Minx P."/>
            <person name="Worley K."/>
            <person name="Gibbs R."/>
            <person name="Wilson R.K."/>
        </authorList>
    </citation>
    <scope>NUCLEOTIDE SEQUENCE [LARGE SCALE GENOMIC DNA]</scope>
</reference>
<evidence type="ECO:0000313" key="6">
    <source>
        <dbReference type="Proteomes" id="UP000008225"/>
    </source>
</evidence>
<dbReference type="FunFam" id="3.30.870.10:FF:000013">
    <property type="entry name" value="phospholipase D3 isoform X1"/>
    <property type="match status" value="1"/>
</dbReference>
<dbReference type="GO" id="GO:0006909">
    <property type="term" value="P:phagocytosis"/>
    <property type="evidence" value="ECO:0007669"/>
    <property type="project" value="Ensembl"/>
</dbReference>
<dbReference type="Ensembl" id="ENSCJAT00000142173.1">
    <property type="protein sequence ID" value="ENSCJAP00000081516.1"/>
    <property type="gene ID" value="ENSCJAG00000002039.5"/>
</dbReference>
<dbReference type="GO" id="GO:0032588">
    <property type="term" value="C:trans-Golgi network membrane"/>
    <property type="evidence" value="ECO:0007669"/>
    <property type="project" value="Ensembl"/>
</dbReference>
<evidence type="ECO:0000256" key="2">
    <source>
        <dbReference type="SAM" id="MobiDB-lite"/>
    </source>
</evidence>
<dbReference type="PROSITE" id="PS50035">
    <property type="entry name" value="PLD"/>
    <property type="match status" value="1"/>
</dbReference>
<proteinExistence type="inferred from homology"/>
<sequence length="600" mass="65038">MDTKAGPPKMLKPLQRAAVAPTWPRATPPHRPWDREAGMLQVLGALAVLWLGSMALTYLLWQVALPPTWGQVHPKDVPGFWGHGSSPAWEPLEADAGQQRDSCRLVLVESIPQDLPSAAGSPSAQPLGQAWLQLLDTAQESVHVASYYWSLTGPDIGVNDSSSQLGEALLQKLQQLLSRNISLAVATSSPTLARNSTDLQVLASRGAQVRQVPMGRLTRGVLHSKFWVVDGRHIYVGSANMDWRSLTQVKELGAVIYNCSHLAQDLEKTFQTYWVLGAPEAVLPKTWPQNFSSDINRFQPFRGLFDGVPTAAYFSASPPVLCPRGRTPDLEALLAVMGGAQEFIYASVMEYFPTTRFSHPRKYWPVLDNALRAAAFAKGVRVRLLVGCGLNTDPAMFPHLRSLQALSDPAANVSVDVRVFIVPVGNHSNIPFSRVNHSKFMVTDKAAYIGERARGHRRTGGCCCRRWGLRWGPLARRAPERARRSEGFRGCSPGAAGSWGAAPSVSSSPQAPPTGRRITSAARPGWAWWSHRAPARGPRCRSSCGCCSSETGARATPSAWTAWARAGTASGGAEGRFFSWGPAPRPASPRPPDPAPAPPS</sequence>
<dbReference type="GO" id="GO:0005634">
    <property type="term" value="C:nucleus"/>
    <property type="evidence" value="ECO:0007669"/>
    <property type="project" value="Ensembl"/>
</dbReference>
<feature type="transmembrane region" description="Helical" evidence="3">
    <location>
        <begin position="40"/>
        <end position="61"/>
    </location>
</feature>
<keyword evidence="3" id="KW-0472">Membrane</keyword>
<dbReference type="Gene3D" id="3.30.870.10">
    <property type="entry name" value="Endonuclease Chain A"/>
    <property type="match status" value="2"/>
</dbReference>
<dbReference type="GO" id="GO:1900015">
    <property type="term" value="P:regulation of cytokine production involved in inflammatory response"/>
    <property type="evidence" value="ECO:0007669"/>
    <property type="project" value="Ensembl"/>
</dbReference>
<keyword evidence="3" id="KW-1133">Transmembrane helix</keyword>
<dbReference type="GeneTree" id="ENSGT00950000183059"/>
<reference evidence="5" key="2">
    <citation type="submission" date="2025-08" db="UniProtKB">
        <authorList>
            <consortium name="Ensembl"/>
        </authorList>
    </citation>
    <scope>IDENTIFICATION</scope>
</reference>
<organism evidence="5 6">
    <name type="scientific">Callithrix jacchus</name>
    <name type="common">White-tufted-ear marmoset</name>
    <name type="synonym">Simia Jacchus</name>
    <dbReference type="NCBI Taxonomy" id="9483"/>
    <lineage>
        <taxon>Eukaryota</taxon>
        <taxon>Metazoa</taxon>
        <taxon>Chordata</taxon>
        <taxon>Craniata</taxon>
        <taxon>Vertebrata</taxon>
        <taxon>Euteleostomi</taxon>
        <taxon>Mammalia</taxon>
        <taxon>Eutheria</taxon>
        <taxon>Euarchontoglires</taxon>
        <taxon>Primates</taxon>
        <taxon>Haplorrhini</taxon>
        <taxon>Platyrrhini</taxon>
        <taxon>Cebidae</taxon>
        <taxon>Callitrichinae</taxon>
        <taxon>Callithrix</taxon>
        <taxon>Callithrix</taxon>
    </lineage>
</organism>
<reference evidence="5" key="3">
    <citation type="submission" date="2025-09" db="UniProtKB">
        <authorList>
            <consortium name="Ensembl"/>
        </authorList>
    </citation>
    <scope>IDENTIFICATION</scope>
</reference>
<dbReference type="GO" id="GO:0045145">
    <property type="term" value="F:single-stranded DNA 5'-3' DNA exonuclease activity"/>
    <property type="evidence" value="ECO:0007669"/>
    <property type="project" value="Ensembl"/>
</dbReference>
<feature type="region of interest" description="Disordered" evidence="2">
    <location>
        <begin position="495"/>
        <end position="522"/>
    </location>
</feature>
<evidence type="ECO:0000259" key="4">
    <source>
        <dbReference type="PROSITE" id="PS50035"/>
    </source>
</evidence>
<dbReference type="SMART" id="SM00155">
    <property type="entry name" value="PLDc"/>
    <property type="match status" value="2"/>
</dbReference>
<dbReference type="InterPro" id="IPR050874">
    <property type="entry name" value="Diverse_PLD-related"/>
</dbReference>
<evidence type="ECO:0000256" key="3">
    <source>
        <dbReference type="SAM" id="Phobius"/>
    </source>
</evidence>
<dbReference type="PANTHER" id="PTHR10185:SF8">
    <property type="entry name" value="5'-3' EXONUCLEASE PLD4"/>
    <property type="match status" value="1"/>
</dbReference>
<dbReference type="GO" id="GO:0045335">
    <property type="term" value="C:phagocytic vesicle"/>
    <property type="evidence" value="ECO:0007669"/>
    <property type="project" value="Ensembl"/>
</dbReference>
<dbReference type="Proteomes" id="UP000008225">
    <property type="component" value="Chromosome 10"/>
</dbReference>
<dbReference type="PANTHER" id="PTHR10185">
    <property type="entry name" value="PHOSPHOLIPASE D - RELATED"/>
    <property type="match status" value="1"/>
</dbReference>
<feature type="compositionally biased region" description="Pro residues" evidence="2">
    <location>
        <begin position="583"/>
        <end position="600"/>
    </location>
</feature>
<dbReference type="GO" id="GO:0002244">
    <property type="term" value="P:hematopoietic progenitor cell differentiation"/>
    <property type="evidence" value="ECO:0007669"/>
    <property type="project" value="Ensembl"/>
</dbReference>
<keyword evidence="3" id="KW-0812">Transmembrane</keyword>
<evidence type="ECO:0000313" key="5">
    <source>
        <dbReference type="Ensembl" id="ENSCJAP00000081516.1"/>
    </source>
</evidence>
<dbReference type="AlphaFoldDB" id="A0A8I3ZZ56"/>
<dbReference type="OMA" id="SNTHTAC"/>
<feature type="region of interest" description="Disordered" evidence="2">
    <location>
        <begin position="571"/>
        <end position="600"/>
    </location>
</feature>
<dbReference type="SUPFAM" id="SSF56024">
    <property type="entry name" value="Phospholipase D/nuclease"/>
    <property type="match status" value="2"/>
</dbReference>
<comment type="similarity">
    <text evidence="1">Belongs to the phospholipase D family.</text>
</comment>
<gene>
    <name evidence="5" type="primary">PLD4</name>
</gene>
<accession>A0A8I3ZZ56</accession>
<dbReference type="GO" id="GO:0051649">
    <property type="term" value="P:establishment of localization in cell"/>
    <property type="evidence" value="ECO:0007669"/>
    <property type="project" value="Ensembl"/>
</dbReference>
<name>A0A8I3ZZ56_CALJA</name>
<dbReference type="GO" id="GO:0005769">
    <property type="term" value="C:early endosome"/>
    <property type="evidence" value="ECO:0007669"/>
    <property type="project" value="Ensembl"/>
</dbReference>
<protein>
    <submittedName>
        <fullName evidence="5">Phospholipase D family member 4</fullName>
    </submittedName>
</protein>
<dbReference type="InterPro" id="IPR001736">
    <property type="entry name" value="PLipase_D/transphosphatidylase"/>
</dbReference>
<evidence type="ECO:0000256" key="1">
    <source>
        <dbReference type="ARBA" id="ARBA00008664"/>
    </source>
</evidence>
<feature type="compositionally biased region" description="Low complexity" evidence="2">
    <location>
        <begin position="495"/>
        <end position="509"/>
    </location>
</feature>
<dbReference type="InterPro" id="IPR032803">
    <property type="entry name" value="PLDc_3"/>
</dbReference>